<feature type="repeat" description="ANK" evidence="3">
    <location>
        <begin position="211"/>
        <end position="243"/>
    </location>
</feature>
<dbReference type="InterPro" id="IPR002110">
    <property type="entry name" value="Ankyrin_rpt"/>
</dbReference>
<dbReference type="GO" id="GO:0085020">
    <property type="term" value="P:protein K6-linked ubiquitination"/>
    <property type="evidence" value="ECO:0007669"/>
    <property type="project" value="TreeGrafter"/>
</dbReference>
<dbReference type="PROSITE" id="PS50297">
    <property type="entry name" value="ANK_REP_REGION"/>
    <property type="match status" value="4"/>
</dbReference>
<evidence type="ECO:0000256" key="4">
    <source>
        <dbReference type="SAM" id="MobiDB-lite"/>
    </source>
</evidence>
<dbReference type="InterPro" id="IPR036770">
    <property type="entry name" value="Ankyrin_rpt-contain_sf"/>
</dbReference>
<dbReference type="GO" id="GO:0004842">
    <property type="term" value="F:ubiquitin-protein transferase activity"/>
    <property type="evidence" value="ECO:0007669"/>
    <property type="project" value="TreeGrafter"/>
</dbReference>
<feature type="compositionally biased region" description="Polar residues" evidence="4">
    <location>
        <begin position="163"/>
        <end position="173"/>
    </location>
</feature>
<proteinExistence type="predicted"/>
<dbReference type="AlphaFoldDB" id="A0AAU7YKR4"/>
<evidence type="ECO:0000313" key="5">
    <source>
        <dbReference type="EMBL" id="XCA34391.1"/>
    </source>
</evidence>
<dbReference type="PRINTS" id="PR01415">
    <property type="entry name" value="ANKYRIN"/>
</dbReference>
<feature type="compositionally biased region" description="Polar residues" evidence="4">
    <location>
        <begin position="141"/>
        <end position="156"/>
    </location>
</feature>
<protein>
    <submittedName>
        <fullName evidence="5">Ankyrin repeat domain-containing protein</fullName>
    </submittedName>
</protein>
<keyword evidence="2 3" id="KW-0040">ANK repeat</keyword>
<dbReference type="PROSITE" id="PS50088">
    <property type="entry name" value="ANK_REPEAT"/>
    <property type="match status" value="4"/>
</dbReference>
<reference evidence="5" key="1">
    <citation type="submission" date="2024-06" db="EMBL/GenBank/DDBJ databases">
        <title>Genome assembly of the Oeneis chryxus ivallda.</title>
        <authorList>
            <person name="MacDonald Z."/>
            <person name="Shaffer H.B."/>
            <person name="Gillespie T."/>
            <person name="Marimuthu M.P.A."/>
            <person name="Nguyen O."/>
            <person name="Fairbairn C.W."/>
            <person name="Seligmann W.E."/>
            <person name="Escalona M."/>
            <person name="Miller C."/>
            <person name="Toffelmier E."/>
        </authorList>
    </citation>
    <scope>NUCLEOTIDE SEQUENCE</scope>
    <source>
        <strain evidence="5">CCGP_102_HBS-TG_Oc004</strain>
    </source>
</reference>
<dbReference type="PANTHER" id="PTHR24171:SF9">
    <property type="entry name" value="ANKYRIN REPEAT DOMAIN-CONTAINING PROTEIN 39"/>
    <property type="match status" value="1"/>
</dbReference>
<feature type="repeat" description="ANK" evidence="3">
    <location>
        <begin position="178"/>
        <end position="210"/>
    </location>
</feature>
<sequence length="495" mass="54594">MGIGYERLTGTACTVKLLRSSRGLSGRINCAEVSSFIYDIIAENQKDDARKLLSSSLKVRKFLLNDNLGGFVNTLRKYITGELIDNFIEQLIEKYTTEEHRKAFIQEVCEVVLDPFPPLKIAQKFSQLLNKKHVTEKSEEQQVTEVPQTTEDQQVATEVPQVTEKQQNTKKQQVMNEDGDTALHLAAMKDDLNTVKYLVEKGVEVDVKNKYGATPLHVASIRGNLEIAQFLLDHGADVNAQVVNGLTPLNWATIHDHPAIVKLLLDHCADVNIKEGESDAAYDFGYGRTPLISAVVACNTEVARLLLDNGADVSIKGRGLTALDFANTNKDKCPEMLALLKDGNIKNSDSRSHCTFTMATSSATKPSFFISSMLNWVEASTTAALSSIFQGTPALPFAQQPITYSGENSISSSQVGFGGMAFLADVATRKFTGQKYSRPLDDSLLTLEQIKERRLSAIEKDVKMAISKFEKLDQCPRSSLSSTTISKGMDYQKSF</sequence>
<feature type="repeat" description="ANK" evidence="3">
    <location>
        <begin position="244"/>
        <end position="276"/>
    </location>
</feature>
<name>A0AAU7YKR4_9RICK</name>
<feature type="region of interest" description="Disordered" evidence="4">
    <location>
        <begin position="139"/>
        <end position="173"/>
    </location>
</feature>
<dbReference type="Gene3D" id="1.25.40.20">
    <property type="entry name" value="Ankyrin repeat-containing domain"/>
    <property type="match status" value="2"/>
</dbReference>
<feature type="repeat" description="ANK" evidence="3">
    <location>
        <begin position="286"/>
        <end position="318"/>
    </location>
</feature>
<dbReference type="SMART" id="SM00248">
    <property type="entry name" value="ANK"/>
    <property type="match status" value="5"/>
</dbReference>
<evidence type="ECO:0000256" key="3">
    <source>
        <dbReference type="PROSITE-ProRule" id="PRU00023"/>
    </source>
</evidence>
<dbReference type="PANTHER" id="PTHR24171">
    <property type="entry name" value="ANKYRIN REPEAT DOMAIN-CONTAINING PROTEIN 39-RELATED"/>
    <property type="match status" value="1"/>
</dbReference>
<dbReference type="SUPFAM" id="SSF48403">
    <property type="entry name" value="Ankyrin repeat"/>
    <property type="match status" value="1"/>
</dbReference>
<dbReference type="EMBL" id="CP158587">
    <property type="protein sequence ID" value="XCA34391.1"/>
    <property type="molecule type" value="Genomic_DNA"/>
</dbReference>
<gene>
    <name evidence="5" type="ORF">ABS861_03095</name>
</gene>
<organism evidence="5">
    <name type="scientific">Wolbachia endosymbiont of Oeneis ivallda</name>
    <dbReference type="NCBI Taxonomy" id="3171168"/>
    <lineage>
        <taxon>Bacteria</taxon>
        <taxon>Pseudomonadati</taxon>
        <taxon>Pseudomonadota</taxon>
        <taxon>Alphaproteobacteria</taxon>
        <taxon>Rickettsiales</taxon>
        <taxon>Anaplasmataceae</taxon>
        <taxon>Wolbachieae</taxon>
        <taxon>Wolbachia</taxon>
    </lineage>
</organism>
<accession>A0AAU7YKR4</accession>
<dbReference type="Pfam" id="PF12796">
    <property type="entry name" value="Ank_2"/>
    <property type="match status" value="2"/>
</dbReference>
<evidence type="ECO:0000256" key="2">
    <source>
        <dbReference type="ARBA" id="ARBA00023043"/>
    </source>
</evidence>
<evidence type="ECO:0000256" key="1">
    <source>
        <dbReference type="ARBA" id="ARBA00022737"/>
    </source>
</evidence>
<keyword evidence="1" id="KW-0677">Repeat</keyword>